<keyword evidence="2" id="KW-1133">Transmembrane helix</keyword>
<sequence>MSLTALVFAAWNVGASRAAGANVDGATVFLIFNGTVISLLIAMALAGNKTSRVAFECAWTGIFTLLQIAASIFVTLSGPPSFCNAKGLLSICASFIILVPISWVAATLLLGYFITIVALCVSHLRMFSELWSTSIYDIAWFDDGKSKHTLPPQLPPLDTSMRFTVTPPVFHDEDSDPNARNQQLRADPNPNRGLSSTSNIWWHRMTRGQAGRDHPFAIRRCGERAANHSGRVPPSAAAARRNDRDERTVVSTILPYYQPQYVNGWQPQQQESFAVAPRRTIDPGPSNMVDVVLNEDEPVPVGDRSQWVHAVQSPGPYIPRRSSRRAKRK</sequence>
<dbReference type="OrthoDB" id="3188789at2759"/>
<evidence type="ECO:0000256" key="1">
    <source>
        <dbReference type="SAM" id="MobiDB-lite"/>
    </source>
</evidence>
<feature type="transmembrane region" description="Helical" evidence="2">
    <location>
        <begin position="88"/>
        <end position="121"/>
    </location>
</feature>
<evidence type="ECO:0000256" key="3">
    <source>
        <dbReference type="SAM" id="SignalP"/>
    </source>
</evidence>
<proteinExistence type="predicted"/>
<keyword evidence="2" id="KW-0472">Membrane</keyword>
<reference evidence="4" key="1">
    <citation type="submission" date="2019-10" db="EMBL/GenBank/DDBJ databases">
        <authorList>
            <consortium name="DOE Joint Genome Institute"/>
            <person name="Kuo A."/>
            <person name="Miyauchi S."/>
            <person name="Kiss E."/>
            <person name="Drula E."/>
            <person name="Kohler A."/>
            <person name="Sanchez-Garcia M."/>
            <person name="Andreopoulos B."/>
            <person name="Barry K.W."/>
            <person name="Bonito G."/>
            <person name="Buee M."/>
            <person name="Carver A."/>
            <person name="Chen C."/>
            <person name="Cichocki N."/>
            <person name="Clum A."/>
            <person name="Culley D."/>
            <person name="Crous P.W."/>
            <person name="Fauchery L."/>
            <person name="Girlanda M."/>
            <person name="Hayes R."/>
            <person name="Keri Z."/>
            <person name="LaButti K."/>
            <person name="Lipzen A."/>
            <person name="Lombard V."/>
            <person name="Magnuson J."/>
            <person name="Maillard F."/>
            <person name="Morin E."/>
            <person name="Murat C."/>
            <person name="Nolan M."/>
            <person name="Ohm R."/>
            <person name="Pangilinan J."/>
            <person name="Pereira M."/>
            <person name="Perotto S."/>
            <person name="Peter M."/>
            <person name="Riley R."/>
            <person name="Sitrit Y."/>
            <person name="Stielow B."/>
            <person name="Szollosi G."/>
            <person name="Zifcakova L."/>
            <person name="Stursova M."/>
            <person name="Spatafora J.W."/>
            <person name="Tedersoo L."/>
            <person name="Vaario L.-M."/>
            <person name="Yamada A."/>
            <person name="Yan M."/>
            <person name="Wang P."/>
            <person name="Xu J."/>
            <person name="Bruns T."/>
            <person name="Baldrian P."/>
            <person name="Vilgalys R."/>
            <person name="Henrissat B."/>
            <person name="Grigoriev I.V."/>
            <person name="Hibbett D."/>
            <person name="Nagy L.G."/>
            <person name="Martin F.M."/>
        </authorList>
    </citation>
    <scope>NUCLEOTIDE SEQUENCE</scope>
    <source>
        <strain evidence="4">Prilba</strain>
    </source>
</reference>
<comment type="caution">
    <text evidence="4">The sequence shown here is derived from an EMBL/GenBank/DDBJ whole genome shotgun (WGS) entry which is preliminary data.</text>
</comment>
<keyword evidence="5" id="KW-1185">Reference proteome</keyword>
<dbReference type="EMBL" id="WHVB01000040">
    <property type="protein sequence ID" value="KAF8466544.1"/>
    <property type="molecule type" value="Genomic_DNA"/>
</dbReference>
<keyword evidence="2" id="KW-0812">Transmembrane</keyword>
<feature type="signal peptide" evidence="3">
    <location>
        <begin position="1"/>
        <end position="18"/>
    </location>
</feature>
<feature type="region of interest" description="Disordered" evidence="1">
    <location>
        <begin position="168"/>
        <end position="193"/>
    </location>
</feature>
<feature type="transmembrane region" description="Helical" evidence="2">
    <location>
        <begin position="53"/>
        <end position="76"/>
    </location>
</feature>
<evidence type="ECO:0000256" key="2">
    <source>
        <dbReference type="SAM" id="Phobius"/>
    </source>
</evidence>
<reference evidence="4" key="2">
    <citation type="journal article" date="2020" name="Nat. Commun.">
        <title>Large-scale genome sequencing of mycorrhizal fungi provides insights into the early evolution of symbiotic traits.</title>
        <authorList>
            <person name="Miyauchi S."/>
            <person name="Kiss E."/>
            <person name="Kuo A."/>
            <person name="Drula E."/>
            <person name="Kohler A."/>
            <person name="Sanchez-Garcia M."/>
            <person name="Morin E."/>
            <person name="Andreopoulos B."/>
            <person name="Barry K.W."/>
            <person name="Bonito G."/>
            <person name="Buee M."/>
            <person name="Carver A."/>
            <person name="Chen C."/>
            <person name="Cichocki N."/>
            <person name="Clum A."/>
            <person name="Culley D."/>
            <person name="Crous P.W."/>
            <person name="Fauchery L."/>
            <person name="Girlanda M."/>
            <person name="Hayes R.D."/>
            <person name="Keri Z."/>
            <person name="LaButti K."/>
            <person name="Lipzen A."/>
            <person name="Lombard V."/>
            <person name="Magnuson J."/>
            <person name="Maillard F."/>
            <person name="Murat C."/>
            <person name="Nolan M."/>
            <person name="Ohm R.A."/>
            <person name="Pangilinan J."/>
            <person name="Pereira M.F."/>
            <person name="Perotto S."/>
            <person name="Peter M."/>
            <person name="Pfister S."/>
            <person name="Riley R."/>
            <person name="Sitrit Y."/>
            <person name="Stielow J.B."/>
            <person name="Szollosi G."/>
            <person name="Zifcakova L."/>
            <person name="Stursova M."/>
            <person name="Spatafora J.W."/>
            <person name="Tedersoo L."/>
            <person name="Vaario L.M."/>
            <person name="Yamada A."/>
            <person name="Yan M."/>
            <person name="Wang P."/>
            <person name="Xu J."/>
            <person name="Bruns T."/>
            <person name="Baldrian P."/>
            <person name="Vilgalys R."/>
            <person name="Dunand C."/>
            <person name="Henrissat B."/>
            <person name="Grigoriev I.V."/>
            <person name="Hibbett D."/>
            <person name="Nagy L.G."/>
            <person name="Martin F.M."/>
        </authorList>
    </citation>
    <scope>NUCLEOTIDE SEQUENCE</scope>
    <source>
        <strain evidence="4">Prilba</strain>
    </source>
</reference>
<feature type="region of interest" description="Disordered" evidence="1">
    <location>
        <begin position="225"/>
        <end position="244"/>
    </location>
</feature>
<gene>
    <name evidence="4" type="ORF">DFH94DRAFT_339696</name>
</gene>
<feature type="region of interest" description="Disordered" evidence="1">
    <location>
        <begin position="299"/>
        <end position="329"/>
    </location>
</feature>
<dbReference type="AlphaFoldDB" id="A0A9P5MN89"/>
<keyword evidence="3" id="KW-0732">Signal</keyword>
<name>A0A9P5MN89_9AGAM</name>
<evidence type="ECO:0000313" key="5">
    <source>
        <dbReference type="Proteomes" id="UP000759537"/>
    </source>
</evidence>
<dbReference type="Proteomes" id="UP000759537">
    <property type="component" value="Unassembled WGS sequence"/>
</dbReference>
<feature type="chain" id="PRO_5040176675" evidence="3">
    <location>
        <begin position="19"/>
        <end position="329"/>
    </location>
</feature>
<evidence type="ECO:0000313" key="4">
    <source>
        <dbReference type="EMBL" id="KAF8466544.1"/>
    </source>
</evidence>
<feature type="transmembrane region" description="Helical" evidence="2">
    <location>
        <begin position="28"/>
        <end position="46"/>
    </location>
</feature>
<protein>
    <submittedName>
        <fullName evidence="4">Uncharacterized protein</fullName>
    </submittedName>
</protein>
<organism evidence="4 5">
    <name type="scientific">Russula ochroleuca</name>
    <dbReference type="NCBI Taxonomy" id="152965"/>
    <lineage>
        <taxon>Eukaryota</taxon>
        <taxon>Fungi</taxon>
        <taxon>Dikarya</taxon>
        <taxon>Basidiomycota</taxon>
        <taxon>Agaricomycotina</taxon>
        <taxon>Agaricomycetes</taxon>
        <taxon>Russulales</taxon>
        <taxon>Russulaceae</taxon>
        <taxon>Russula</taxon>
    </lineage>
</organism>
<accession>A0A9P5MN89</accession>